<organism evidence="2 3">
    <name type="scientific">Lipomyces starkeyi NRRL Y-11557</name>
    <dbReference type="NCBI Taxonomy" id="675824"/>
    <lineage>
        <taxon>Eukaryota</taxon>
        <taxon>Fungi</taxon>
        <taxon>Dikarya</taxon>
        <taxon>Ascomycota</taxon>
        <taxon>Saccharomycotina</taxon>
        <taxon>Lipomycetes</taxon>
        <taxon>Lipomycetales</taxon>
        <taxon>Lipomycetaceae</taxon>
        <taxon>Lipomyces</taxon>
    </lineage>
</organism>
<feature type="compositionally biased region" description="Low complexity" evidence="1">
    <location>
        <begin position="264"/>
        <end position="279"/>
    </location>
</feature>
<keyword evidence="3" id="KW-1185">Reference proteome</keyword>
<evidence type="ECO:0000313" key="3">
    <source>
        <dbReference type="Proteomes" id="UP000094385"/>
    </source>
</evidence>
<evidence type="ECO:0000256" key="1">
    <source>
        <dbReference type="SAM" id="MobiDB-lite"/>
    </source>
</evidence>
<reference evidence="2 3" key="1">
    <citation type="journal article" date="2016" name="Proc. Natl. Acad. Sci. U.S.A.">
        <title>Comparative genomics of biotechnologically important yeasts.</title>
        <authorList>
            <person name="Riley R."/>
            <person name="Haridas S."/>
            <person name="Wolfe K.H."/>
            <person name="Lopes M.R."/>
            <person name="Hittinger C.T."/>
            <person name="Goeker M."/>
            <person name="Salamov A.A."/>
            <person name="Wisecaver J.H."/>
            <person name="Long T.M."/>
            <person name="Calvey C.H."/>
            <person name="Aerts A.L."/>
            <person name="Barry K.W."/>
            <person name="Choi C."/>
            <person name="Clum A."/>
            <person name="Coughlan A.Y."/>
            <person name="Deshpande S."/>
            <person name="Douglass A.P."/>
            <person name="Hanson S.J."/>
            <person name="Klenk H.-P."/>
            <person name="LaButti K.M."/>
            <person name="Lapidus A."/>
            <person name="Lindquist E.A."/>
            <person name="Lipzen A.M."/>
            <person name="Meier-Kolthoff J.P."/>
            <person name="Ohm R.A."/>
            <person name="Otillar R.P."/>
            <person name="Pangilinan J.L."/>
            <person name="Peng Y."/>
            <person name="Rokas A."/>
            <person name="Rosa C.A."/>
            <person name="Scheuner C."/>
            <person name="Sibirny A.A."/>
            <person name="Slot J.C."/>
            <person name="Stielow J.B."/>
            <person name="Sun H."/>
            <person name="Kurtzman C.P."/>
            <person name="Blackwell M."/>
            <person name="Grigoriev I.V."/>
            <person name="Jeffries T.W."/>
        </authorList>
    </citation>
    <scope>NUCLEOTIDE SEQUENCE [LARGE SCALE GENOMIC DNA]</scope>
    <source>
        <strain evidence="2 3">NRRL Y-11557</strain>
    </source>
</reference>
<dbReference type="AlphaFoldDB" id="A0A1E3Q5N9"/>
<dbReference type="PANTHER" id="PTHR21705">
    <property type="entry name" value="RAI16 PROTEIN-RELATED"/>
    <property type="match status" value="1"/>
</dbReference>
<feature type="compositionally biased region" description="Polar residues" evidence="1">
    <location>
        <begin position="229"/>
        <end position="251"/>
    </location>
</feature>
<feature type="region of interest" description="Disordered" evidence="1">
    <location>
        <begin position="184"/>
        <end position="313"/>
    </location>
</feature>
<dbReference type="Proteomes" id="UP000094385">
    <property type="component" value="Unassembled WGS sequence"/>
</dbReference>
<feature type="region of interest" description="Disordered" evidence="1">
    <location>
        <begin position="945"/>
        <end position="988"/>
    </location>
</feature>
<dbReference type="PANTHER" id="PTHR21705:SF11">
    <property type="entry name" value="FHIP FAMILY PROTEIN CG3558"/>
    <property type="match status" value="1"/>
</dbReference>
<dbReference type="STRING" id="675824.A0A1E3Q5N9"/>
<feature type="compositionally biased region" description="Low complexity" evidence="1">
    <location>
        <begin position="954"/>
        <end position="978"/>
    </location>
</feature>
<sequence>MSFWGLWRRQPKDAENKGGTAAIEKAWISLTKEEEALRDGSDSRAQDKVALQILEIANIIRADEQTGTRRICLQYALDHGIFTKIAEIARLCGPSITKVSVAAFSILIKSGEEDLMSNDQAIRSINIFLCELKRSRGERVLEEEFAEMLFSVASRLRSEPQSLMKWIHLSRSTPATDISDVVLNDQSSSESKSQSRDDGQKVDDEDMPEMVYELPPESNSDVLKDKSHSALNESQISPVQAMQDNAESGSIPTEGYVPRDQVQSETENSTEITTIGESSPDAEPSQKVGSLPQKVVASSSSKGCLEDDGQEDSWTRRKNMDDAADVIDELINDLRTDSTNNNFPLFYFLLEFIHHEGRAGQFARTGLLYIVELAWPSSPLEQWILESDFGTLMASGLGALYSQLSRTMLRAFETTTEPKIVTMAKESERKFVPVAVGDNAPGHDDPQAMEDNKVHLQTFLSYLEFWQDTLSHCQSQVIRNTLLDNFETLFLKQLLVPSLAEGIDVEGGVNGGAAIAVLTYLRAIFESLDQKDIISLILSSLIVNKDSIPSTPEPRPHVIPEYESGDDVDERIPIKMTATTFSLIDLITNSLQSSSQQTIVAALRLVSTLVRKHYPYTLNTLFQVTHIADEFTPTVTPFNVYSQEMEFFLSLMSTTETEELSSQLYDRYLKDNRLVLESHAYLPSSIARSENLDGAVAHDLTNKDMPNLYSHTLNVEDHTWNELLRLFSLFFANSVELNLVLTKVLIDLVSCGWMSLRGWMLAKLDGVAVSHVLPRLDNDDADENNTIEGTKMDVSEVEGVEFDINLQGLLEYAEDMSDSDDEYWGTRREERYEKTTFRKLSPMMDVLQALNDKIDEYRQKIPVFDDKLAERRQMLQDDEDQIGDTAAVAFSSPVADMKAKALVAAESQRFSLSPMDTQQRAEQIYFSSSTASSPVSLRQPVGYRSVSVSSLSEPRTSTRSPPSQSRSRPPQPQSQTSPLASRQHRRGGSVAGDILSVPSLAHLSAHKRSHSTFAGSPFLSPTSTFQSDWVTPLRAPQVLRRMKSHDSLRAFESLMSSPPERLSLAKATQTVTPASFASSRFSRENDYESSTKAFNRLGSSPSEFANTFLMSDDIHKPLASEDEVNGVDESGGAGQGKKVRGIEMDDIVTGIEYVPTVIQVMGPETGKSRYVSVAHLLGNVIIFEVGNLFTVDLLQNCFVLIWIGVC</sequence>
<feature type="compositionally biased region" description="Basic and acidic residues" evidence="1">
    <location>
        <begin position="193"/>
        <end position="202"/>
    </location>
</feature>
<gene>
    <name evidence="2" type="ORF">LIPSTDRAFT_281435</name>
</gene>
<accession>A0A1E3Q5N9</accession>
<proteinExistence type="predicted"/>
<dbReference type="InterPro" id="IPR019384">
    <property type="entry name" value="FHIP"/>
</dbReference>
<dbReference type="Pfam" id="PF10257">
    <property type="entry name" value="RAI16-like"/>
    <property type="match status" value="1"/>
</dbReference>
<dbReference type="OrthoDB" id="5350595at2759"/>
<evidence type="ECO:0000313" key="2">
    <source>
        <dbReference type="EMBL" id="ODQ72996.1"/>
    </source>
</evidence>
<protein>
    <submittedName>
        <fullName evidence="2">Uncharacterized protein</fullName>
    </submittedName>
</protein>
<name>A0A1E3Q5N9_LIPST</name>
<dbReference type="EMBL" id="KV454294">
    <property type="protein sequence ID" value="ODQ72996.1"/>
    <property type="molecule type" value="Genomic_DNA"/>
</dbReference>